<dbReference type="InterPro" id="IPR029058">
    <property type="entry name" value="AB_hydrolase_fold"/>
</dbReference>
<protein>
    <submittedName>
        <fullName evidence="4">Phospholipase</fullName>
    </submittedName>
</protein>
<evidence type="ECO:0000256" key="1">
    <source>
        <dbReference type="ARBA" id="ARBA00006499"/>
    </source>
</evidence>
<sequence>MTTKNLSLDHLIRPAQTDAVTSPLILMLHGYGSNKEDLFSFASELPKEYIVISAEAPLSLGFGGNAWYSIDFNAAGDKFSNTEEGIDSRNKISQFIDEAVAHYPIDEQNINLLGFSQGCILSFALALSEPQKFKNVIGLSGYIDLSLVEGDYPSRKFNHLGVYNSHGSADQVIPVDWARKNQTILKDLNIDFLYEEFPVGHGVSPQNFHSFKNWLIKRENSF</sequence>
<dbReference type="SUPFAM" id="SSF53474">
    <property type="entry name" value="alpha/beta-Hydrolases"/>
    <property type="match status" value="1"/>
</dbReference>
<reference evidence="4" key="1">
    <citation type="submission" date="2020-03" db="EMBL/GenBank/DDBJ databases">
        <title>Psychroflexus Maritimus sp. nov., isolate from marine sediment.</title>
        <authorList>
            <person name="Zhong Y.-L."/>
        </authorList>
    </citation>
    <scope>NUCLEOTIDE SEQUENCE</scope>
    <source>
        <strain evidence="4">C1</strain>
    </source>
</reference>
<dbReference type="PANTHER" id="PTHR10655:SF17">
    <property type="entry name" value="LYSOPHOSPHOLIPASE-LIKE PROTEIN 1"/>
    <property type="match status" value="1"/>
</dbReference>
<gene>
    <name evidence="4" type="ORF">G7034_05010</name>
</gene>
<accession>A0A967AJP1</accession>
<dbReference type="Pfam" id="PF02230">
    <property type="entry name" value="Abhydrolase_2"/>
    <property type="match status" value="1"/>
</dbReference>
<dbReference type="Proteomes" id="UP000643701">
    <property type="component" value="Unassembled WGS sequence"/>
</dbReference>
<evidence type="ECO:0000259" key="3">
    <source>
        <dbReference type="Pfam" id="PF02230"/>
    </source>
</evidence>
<dbReference type="Gene3D" id="3.40.50.1820">
    <property type="entry name" value="alpha/beta hydrolase"/>
    <property type="match status" value="1"/>
</dbReference>
<name>A0A967AJP1_9FLAO</name>
<comment type="similarity">
    <text evidence="1">Belongs to the AB hydrolase superfamily. AB hydrolase 2 family.</text>
</comment>
<dbReference type="RefSeq" id="WP_166399870.1">
    <property type="nucleotide sequence ID" value="NZ_JAANAS010000039.1"/>
</dbReference>
<dbReference type="EMBL" id="JAANAS010000039">
    <property type="protein sequence ID" value="NGZ89609.1"/>
    <property type="molecule type" value="Genomic_DNA"/>
</dbReference>
<keyword evidence="2" id="KW-0378">Hydrolase</keyword>
<dbReference type="AlphaFoldDB" id="A0A967AJP1"/>
<comment type="caution">
    <text evidence="4">The sequence shown here is derived from an EMBL/GenBank/DDBJ whole genome shotgun (WGS) entry which is preliminary data.</text>
</comment>
<evidence type="ECO:0000313" key="4">
    <source>
        <dbReference type="EMBL" id="NGZ89609.1"/>
    </source>
</evidence>
<dbReference type="InterPro" id="IPR050565">
    <property type="entry name" value="LYPA1-2/EST-like"/>
</dbReference>
<evidence type="ECO:0000313" key="5">
    <source>
        <dbReference type="Proteomes" id="UP000643701"/>
    </source>
</evidence>
<keyword evidence="5" id="KW-1185">Reference proteome</keyword>
<dbReference type="GO" id="GO:0016787">
    <property type="term" value="F:hydrolase activity"/>
    <property type="evidence" value="ECO:0007669"/>
    <property type="project" value="UniProtKB-KW"/>
</dbReference>
<evidence type="ECO:0000256" key="2">
    <source>
        <dbReference type="ARBA" id="ARBA00022801"/>
    </source>
</evidence>
<organism evidence="4 5">
    <name type="scientific">Psychroflexus maritimus</name>
    <dbReference type="NCBI Taxonomy" id="2714865"/>
    <lineage>
        <taxon>Bacteria</taxon>
        <taxon>Pseudomonadati</taxon>
        <taxon>Bacteroidota</taxon>
        <taxon>Flavobacteriia</taxon>
        <taxon>Flavobacteriales</taxon>
        <taxon>Flavobacteriaceae</taxon>
        <taxon>Psychroflexus</taxon>
    </lineage>
</organism>
<dbReference type="InterPro" id="IPR003140">
    <property type="entry name" value="PLipase/COase/thioEstase"/>
</dbReference>
<feature type="domain" description="Phospholipase/carboxylesterase/thioesterase" evidence="3">
    <location>
        <begin position="21"/>
        <end position="215"/>
    </location>
</feature>
<proteinExistence type="inferred from homology"/>
<dbReference type="PANTHER" id="PTHR10655">
    <property type="entry name" value="LYSOPHOSPHOLIPASE-RELATED"/>
    <property type="match status" value="1"/>
</dbReference>